<name>A0A8S1E745_9INSE</name>
<evidence type="ECO:0000256" key="1">
    <source>
        <dbReference type="SAM" id="SignalP"/>
    </source>
</evidence>
<keyword evidence="3" id="KW-1185">Reference proteome</keyword>
<evidence type="ECO:0000313" key="2">
    <source>
        <dbReference type="EMBL" id="CAB3389171.1"/>
    </source>
</evidence>
<protein>
    <recommendedName>
        <fullName evidence="4">Secreted RxLR effector peptide protein</fullName>
    </recommendedName>
</protein>
<proteinExistence type="predicted"/>
<dbReference type="AlphaFoldDB" id="A0A8S1E745"/>
<gene>
    <name evidence="2" type="ORF">CLODIP_2_CD11720</name>
</gene>
<dbReference type="EMBL" id="CADEPI010001361">
    <property type="protein sequence ID" value="CAB3389171.1"/>
    <property type="molecule type" value="Genomic_DNA"/>
</dbReference>
<feature type="chain" id="PRO_5035734798" description="Secreted RxLR effector peptide protein" evidence="1">
    <location>
        <begin position="18"/>
        <end position="110"/>
    </location>
</feature>
<organism evidence="2 3">
    <name type="scientific">Cloeon dipterum</name>
    <dbReference type="NCBI Taxonomy" id="197152"/>
    <lineage>
        <taxon>Eukaryota</taxon>
        <taxon>Metazoa</taxon>
        <taxon>Ecdysozoa</taxon>
        <taxon>Arthropoda</taxon>
        <taxon>Hexapoda</taxon>
        <taxon>Insecta</taxon>
        <taxon>Pterygota</taxon>
        <taxon>Palaeoptera</taxon>
        <taxon>Ephemeroptera</taxon>
        <taxon>Pisciforma</taxon>
        <taxon>Baetidae</taxon>
        <taxon>Cloeon</taxon>
    </lineage>
</organism>
<sequence>MFVRAALLLLCLLFANAICAPADFGAGALAASAPTMGSTSDGSNNNAVVDGPSLLGRKPGGLRLITEDERDVRIIFLFDFKPVHLFPKRFSRRNNAAIRRNIITKYDVEK</sequence>
<comment type="caution">
    <text evidence="2">The sequence shown here is derived from an EMBL/GenBank/DDBJ whole genome shotgun (WGS) entry which is preliminary data.</text>
</comment>
<dbReference type="Proteomes" id="UP000494165">
    <property type="component" value="Unassembled WGS sequence"/>
</dbReference>
<evidence type="ECO:0008006" key="4">
    <source>
        <dbReference type="Google" id="ProtNLM"/>
    </source>
</evidence>
<evidence type="ECO:0000313" key="3">
    <source>
        <dbReference type="Proteomes" id="UP000494165"/>
    </source>
</evidence>
<keyword evidence="1" id="KW-0732">Signal</keyword>
<reference evidence="2 3" key="1">
    <citation type="submission" date="2020-04" db="EMBL/GenBank/DDBJ databases">
        <authorList>
            <person name="Alioto T."/>
            <person name="Alioto T."/>
            <person name="Gomez Garrido J."/>
        </authorList>
    </citation>
    <scope>NUCLEOTIDE SEQUENCE [LARGE SCALE GENOMIC DNA]</scope>
</reference>
<accession>A0A8S1E745</accession>
<feature type="signal peptide" evidence="1">
    <location>
        <begin position="1"/>
        <end position="17"/>
    </location>
</feature>